<dbReference type="EMBL" id="JAZIBG010000001">
    <property type="protein sequence ID" value="MEF7612352.1"/>
    <property type="molecule type" value="Genomic_DNA"/>
</dbReference>
<keyword evidence="2" id="KW-0805">Transcription regulation</keyword>
<dbReference type="InterPro" id="IPR058163">
    <property type="entry name" value="LysR-type_TF_proteobact-type"/>
</dbReference>
<evidence type="ECO:0000259" key="5">
    <source>
        <dbReference type="PROSITE" id="PS50931"/>
    </source>
</evidence>
<comment type="similarity">
    <text evidence="1">Belongs to the LysR transcriptional regulatory family.</text>
</comment>
<dbReference type="RefSeq" id="WP_332287246.1">
    <property type="nucleotide sequence ID" value="NZ_JAZIBG010000001.1"/>
</dbReference>
<sequence length="296" mass="32084">MYENVRELVFFLRVSEEASFSAAARSLDLDPSTISKVVQRLENRLNVRLFHRTSRVLRLTQEGEQLLQAAQKVIQALEEAEEALSPALAGPSGVLRVGSTPAFARHCLAPLMPSFIARYPALKVEFVLGGAAPDIVEQQIDIAFQSGSIPDSTLVARRIGSARWRICASPGYLSQQGTPQAPEDLERHRCLNFLPGSYRSQWKFQGDAAAPQRGPAGAAVAANNGDMLCALAVAGMGLARLADYHIADALAAGRLVTVLDEFQANSEPIYAVYPSRRHLGARVRAFLEHVEAPLAA</sequence>
<dbReference type="InterPro" id="IPR005119">
    <property type="entry name" value="LysR_subst-bd"/>
</dbReference>
<evidence type="ECO:0000256" key="3">
    <source>
        <dbReference type="ARBA" id="ARBA00023125"/>
    </source>
</evidence>
<keyword evidence="4" id="KW-0804">Transcription</keyword>
<dbReference type="InterPro" id="IPR036388">
    <property type="entry name" value="WH-like_DNA-bd_sf"/>
</dbReference>
<keyword evidence="3" id="KW-0238">DNA-binding</keyword>
<dbReference type="AlphaFoldDB" id="A0AAW9Q6Q5"/>
<dbReference type="PANTHER" id="PTHR30537:SF5">
    <property type="entry name" value="HTH-TYPE TRANSCRIPTIONAL ACTIVATOR TTDR-RELATED"/>
    <property type="match status" value="1"/>
</dbReference>
<dbReference type="GO" id="GO:0003700">
    <property type="term" value="F:DNA-binding transcription factor activity"/>
    <property type="evidence" value="ECO:0007669"/>
    <property type="project" value="InterPro"/>
</dbReference>
<feature type="domain" description="HTH lysR-type" evidence="5">
    <location>
        <begin position="1"/>
        <end position="60"/>
    </location>
</feature>
<evidence type="ECO:0000256" key="4">
    <source>
        <dbReference type="ARBA" id="ARBA00023163"/>
    </source>
</evidence>
<evidence type="ECO:0000313" key="7">
    <source>
        <dbReference type="Proteomes" id="UP001336250"/>
    </source>
</evidence>
<dbReference type="Proteomes" id="UP001336250">
    <property type="component" value="Unassembled WGS sequence"/>
</dbReference>
<dbReference type="Pfam" id="PF00126">
    <property type="entry name" value="HTH_1"/>
    <property type="match status" value="1"/>
</dbReference>
<keyword evidence="7" id="KW-1185">Reference proteome</keyword>
<name>A0AAW9Q6Q5_9BURK</name>
<evidence type="ECO:0000313" key="6">
    <source>
        <dbReference type="EMBL" id="MEF7612352.1"/>
    </source>
</evidence>
<evidence type="ECO:0000256" key="1">
    <source>
        <dbReference type="ARBA" id="ARBA00009437"/>
    </source>
</evidence>
<dbReference type="PROSITE" id="PS50931">
    <property type="entry name" value="HTH_LYSR"/>
    <property type="match status" value="1"/>
</dbReference>
<dbReference type="Pfam" id="PF03466">
    <property type="entry name" value="LysR_substrate"/>
    <property type="match status" value="1"/>
</dbReference>
<dbReference type="InterPro" id="IPR000847">
    <property type="entry name" value="LysR_HTH_N"/>
</dbReference>
<dbReference type="SUPFAM" id="SSF53850">
    <property type="entry name" value="Periplasmic binding protein-like II"/>
    <property type="match status" value="1"/>
</dbReference>
<evidence type="ECO:0000256" key="2">
    <source>
        <dbReference type="ARBA" id="ARBA00023015"/>
    </source>
</evidence>
<dbReference type="GO" id="GO:0003677">
    <property type="term" value="F:DNA binding"/>
    <property type="evidence" value="ECO:0007669"/>
    <property type="project" value="UniProtKB-KW"/>
</dbReference>
<dbReference type="SUPFAM" id="SSF46785">
    <property type="entry name" value="Winged helix' DNA-binding domain"/>
    <property type="match status" value="1"/>
</dbReference>
<accession>A0AAW9Q6Q5</accession>
<dbReference type="CDD" id="cd08422">
    <property type="entry name" value="PBP2_CrgA_like"/>
    <property type="match status" value="1"/>
</dbReference>
<reference evidence="6 7" key="1">
    <citation type="submission" date="2024-02" db="EMBL/GenBank/DDBJ databases">
        <title>Genome sequence of Aquincola sp. MAHUQ-54.</title>
        <authorList>
            <person name="Huq M.A."/>
        </authorList>
    </citation>
    <scope>NUCLEOTIDE SEQUENCE [LARGE SCALE GENOMIC DNA]</scope>
    <source>
        <strain evidence="6 7">MAHUQ-54</strain>
    </source>
</reference>
<protein>
    <submittedName>
        <fullName evidence="6">LysR substrate-binding domain-containing protein</fullName>
    </submittedName>
</protein>
<dbReference type="Gene3D" id="1.10.10.10">
    <property type="entry name" value="Winged helix-like DNA-binding domain superfamily/Winged helix DNA-binding domain"/>
    <property type="match status" value="1"/>
</dbReference>
<comment type="caution">
    <text evidence="6">The sequence shown here is derived from an EMBL/GenBank/DDBJ whole genome shotgun (WGS) entry which is preliminary data.</text>
</comment>
<dbReference type="FunFam" id="1.10.10.10:FF:000001">
    <property type="entry name" value="LysR family transcriptional regulator"/>
    <property type="match status" value="1"/>
</dbReference>
<dbReference type="Gene3D" id="3.40.190.290">
    <property type="match status" value="1"/>
</dbReference>
<gene>
    <name evidence="6" type="ORF">V4F39_00425</name>
</gene>
<dbReference type="PANTHER" id="PTHR30537">
    <property type="entry name" value="HTH-TYPE TRANSCRIPTIONAL REGULATOR"/>
    <property type="match status" value="1"/>
</dbReference>
<organism evidence="6 7">
    <name type="scientific">Aquincola agrisoli</name>
    <dbReference type="NCBI Taxonomy" id="3119538"/>
    <lineage>
        <taxon>Bacteria</taxon>
        <taxon>Pseudomonadati</taxon>
        <taxon>Pseudomonadota</taxon>
        <taxon>Betaproteobacteria</taxon>
        <taxon>Burkholderiales</taxon>
        <taxon>Sphaerotilaceae</taxon>
        <taxon>Aquincola</taxon>
    </lineage>
</organism>
<dbReference type="InterPro" id="IPR036390">
    <property type="entry name" value="WH_DNA-bd_sf"/>
</dbReference>
<proteinExistence type="inferred from homology"/>